<evidence type="ECO:0000259" key="3">
    <source>
        <dbReference type="PROSITE" id="PS50048"/>
    </source>
</evidence>
<proteinExistence type="predicted"/>
<dbReference type="CDD" id="cd00067">
    <property type="entry name" value="GAL4"/>
    <property type="match status" value="1"/>
</dbReference>
<feature type="compositionally biased region" description="Polar residues" evidence="2">
    <location>
        <begin position="194"/>
        <end position="218"/>
    </location>
</feature>
<dbReference type="PROSITE" id="PS50048">
    <property type="entry name" value="ZN2_CY6_FUNGAL_2"/>
    <property type="match status" value="1"/>
</dbReference>
<evidence type="ECO:0000313" key="5">
    <source>
        <dbReference type="Proteomes" id="UP000730481"/>
    </source>
</evidence>
<dbReference type="Gene3D" id="4.10.240.10">
    <property type="entry name" value="Zn(2)-C6 fungal-type DNA-binding domain"/>
    <property type="match status" value="1"/>
</dbReference>
<organism evidence="4 5">
    <name type="scientific">Fusarium beomiforme</name>
    <dbReference type="NCBI Taxonomy" id="44412"/>
    <lineage>
        <taxon>Eukaryota</taxon>
        <taxon>Fungi</taxon>
        <taxon>Dikarya</taxon>
        <taxon>Ascomycota</taxon>
        <taxon>Pezizomycotina</taxon>
        <taxon>Sordariomycetes</taxon>
        <taxon>Hypocreomycetidae</taxon>
        <taxon>Hypocreales</taxon>
        <taxon>Nectriaceae</taxon>
        <taxon>Fusarium</taxon>
        <taxon>Fusarium burgessii species complex</taxon>
    </lineage>
</organism>
<dbReference type="GO" id="GO:0000981">
    <property type="term" value="F:DNA-binding transcription factor activity, RNA polymerase II-specific"/>
    <property type="evidence" value="ECO:0007669"/>
    <property type="project" value="InterPro"/>
</dbReference>
<dbReference type="SMART" id="SM00066">
    <property type="entry name" value="GAL4"/>
    <property type="match status" value="1"/>
</dbReference>
<evidence type="ECO:0000256" key="1">
    <source>
        <dbReference type="ARBA" id="ARBA00023242"/>
    </source>
</evidence>
<dbReference type="InterPro" id="IPR001138">
    <property type="entry name" value="Zn2Cys6_DnaBD"/>
</dbReference>
<comment type="caution">
    <text evidence="4">The sequence shown here is derived from an EMBL/GenBank/DDBJ whole genome shotgun (WGS) entry which is preliminary data.</text>
</comment>
<dbReference type="OrthoDB" id="3498215at2759"/>
<keyword evidence="5" id="KW-1185">Reference proteome</keyword>
<dbReference type="AlphaFoldDB" id="A0A9P5ABF3"/>
<gene>
    <name evidence="4" type="ORF">FBEOM_10415</name>
</gene>
<accession>A0A9P5ABF3</accession>
<dbReference type="GO" id="GO:0008270">
    <property type="term" value="F:zinc ion binding"/>
    <property type="evidence" value="ECO:0007669"/>
    <property type="project" value="InterPro"/>
</dbReference>
<sequence length="474" mass="51952">MASSTAADGVTRHRACDECRSRKLACSKDPEGCARCKKEGILCYYSPQKQMGRPRKRRHVDAGDEANLPAVPTIFPQPEDALLFLPSADNTTYEQLHQTQPTEDIIQDLSFLDEPIIANIDTWDLPLDHDTFPFNPQIVEHDGLLVDNTALPTLDLSGVDLLGSINFGETDAPQETVSRDLSNTLQQYLVDQIKSPNTGPQQNWDTSTPPDSSENGASVESAENAINSPTRSMRSVPTVSCSCLSSLYLALESLGNLPVEVVPAMKVARNASKVAHDVIRCTVCSTSLLDEPTKPPPIQSFQNLMLLGALVPSACNAYARILEMVDEETALAKLQGRNFWFSFKEIGGLWGCIGGTPTGCTTYQSYNNKNMPPDMWRMTMRGLLRLDVYGLDEKEQEIPGAATYRQLGLKDVVGQLEERSKKRHDALDALHAAGHTHEVACGVIYPAKPCPPAERNCTKVLETARTALENLVIA</sequence>
<dbReference type="EMBL" id="PVQB02000537">
    <property type="protein sequence ID" value="KAF4335720.1"/>
    <property type="molecule type" value="Genomic_DNA"/>
</dbReference>
<reference evidence="4" key="1">
    <citation type="journal article" date="2017" name="Mycologia">
        <title>Fusarium algeriense, sp. nov., a novel toxigenic crown rot pathogen of durum wheat from Algeria is nested in the Fusarium burgessii species complex.</title>
        <authorList>
            <person name="Laraba I."/>
            <person name="Keddad A."/>
            <person name="Boureghda H."/>
            <person name="Abdallah N."/>
            <person name="Vaughan M.M."/>
            <person name="Proctor R.H."/>
            <person name="Busman M."/>
            <person name="O'Donnell K."/>
        </authorList>
    </citation>
    <scope>NUCLEOTIDE SEQUENCE</scope>
    <source>
        <strain evidence="4">NRRL 25174</strain>
    </source>
</reference>
<dbReference type="InterPro" id="IPR050797">
    <property type="entry name" value="Carb_Metab_Trans_Reg"/>
</dbReference>
<feature type="domain" description="Zn(2)-C6 fungal-type" evidence="3">
    <location>
        <begin position="15"/>
        <end position="45"/>
    </location>
</feature>
<dbReference type="PANTHER" id="PTHR31668">
    <property type="entry name" value="GLUCOSE TRANSPORT TRANSCRIPTION REGULATOR RGT1-RELATED-RELATED"/>
    <property type="match status" value="1"/>
</dbReference>
<feature type="region of interest" description="Disordered" evidence="2">
    <location>
        <begin position="194"/>
        <end position="220"/>
    </location>
</feature>
<protein>
    <recommendedName>
        <fullName evidence="3">Zn(2)-C6 fungal-type domain-containing protein</fullName>
    </recommendedName>
</protein>
<evidence type="ECO:0000256" key="2">
    <source>
        <dbReference type="SAM" id="MobiDB-lite"/>
    </source>
</evidence>
<reference evidence="4" key="2">
    <citation type="submission" date="2020-02" db="EMBL/GenBank/DDBJ databases">
        <title>Identification and distribution of gene clusters putatively required for synthesis of sphingolipid metabolism inhibitors in phylogenetically diverse species of the filamentous fungus Fusarium.</title>
        <authorList>
            <person name="Kim H.-S."/>
            <person name="Busman M."/>
            <person name="Brown D.W."/>
            <person name="Divon H."/>
            <person name="Uhlig S."/>
            <person name="Proctor R.H."/>
        </authorList>
    </citation>
    <scope>NUCLEOTIDE SEQUENCE</scope>
    <source>
        <strain evidence="4">NRRL 25174</strain>
    </source>
</reference>
<dbReference type="Pfam" id="PF00172">
    <property type="entry name" value="Zn_clus"/>
    <property type="match status" value="1"/>
</dbReference>
<dbReference type="Proteomes" id="UP000730481">
    <property type="component" value="Unassembled WGS sequence"/>
</dbReference>
<name>A0A9P5ABF3_9HYPO</name>
<dbReference type="InterPro" id="IPR036864">
    <property type="entry name" value="Zn2-C6_fun-type_DNA-bd_sf"/>
</dbReference>
<evidence type="ECO:0000313" key="4">
    <source>
        <dbReference type="EMBL" id="KAF4335720.1"/>
    </source>
</evidence>
<dbReference type="PROSITE" id="PS00463">
    <property type="entry name" value="ZN2_CY6_FUNGAL_1"/>
    <property type="match status" value="1"/>
</dbReference>
<dbReference type="SUPFAM" id="SSF57701">
    <property type="entry name" value="Zn2/Cys6 DNA-binding domain"/>
    <property type="match status" value="1"/>
</dbReference>
<keyword evidence="1" id="KW-0539">Nucleus</keyword>